<evidence type="ECO:0000259" key="5">
    <source>
        <dbReference type="Pfam" id="PF05157"/>
    </source>
</evidence>
<dbReference type="RefSeq" id="WP_366192223.1">
    <property type="nucleotide sequence ID" value="NZ_JBFBVU010000005.1"/>
</dbReference>
<dbReference type="InterPro" id="IPR037257">
    <property type="entry name" value="T2SS_E_N_sf"/>
</dbReference>
<dbReference type="GO" id="GO:0016757">
    <property type="term" value="F:glycosyltransferase activity"/>
    <property type="evidence" value="ECO:0007669"/>
    <property type="project" value="UniProtKB-KW"/>
</dbReference>
<evidence type="ECO:0000256" key="2">
    <source>
        <dbReference type="ARBA" id="ARBA00022676"/>
    </source>
</evidence>
<evidence type="ECO:0000313" key="6">
    <source>
        <dbReference type="EMBL" id="MEV8466427.1"/>
    </source>
</evidence>
<sequence length="636" mass="70788">MEGQLLSVVAGTGVRPSAAAVPRSRTRLGEILCAKRLITPPQLASLLLRQRTMAAHLGSLLQVESGLAEHDLLAALEDQWGARRIDLEAHAPDPALIQTMGLDACLAQRMVPWRRIGAATVIAAVYPERFEAERATLEALFGPVMLALTSETGLRRSLNRCLPLEVRHRNERRLAALDSCRAWTCRPFRLAAIGLGLGIIAGFLAAPVLAFWLLTCLALLALISLTALKTMAGIAAFRRPALQPDAKIIRLHPPSRLKRPVVSLLVPLYREDRIAERLLRRLQRIKYPAALLDICLIVESDDAVTRACLKRTILPVHIRVLTVPEGMVKTKPRALNHALDHCRGSIVGVYDAEDAPDPDQIAHVVTRFNEAPPDIACLQGRLSFYNARQNWLSRCFTIDYAVWFNMVLPGISRLGLPIPLGGTTLFFRREVLEKIGAWDAFNVTEDADLGIRLYRHGYRTELIDSTTMEEANCRLWPWIRQRSRWMKGYAMTYATHMRRPGQLWRDLGPRGFFAVQVILLSALVQALLAPTLWSWWLIALGLPHPLQDLLSTGALVTITSVLILCEGINLALAILALRRTGHRTLTPWILALNPYFMLQSLAALKALVEMAYRPFFWDKTEHGLDDAPGLGAALPA</sequence>
<gene>
    <name evidence="6" type="ORF">AB0T83_06480</name>
</gene>
<dbReference type="Pfam" id="PF13641">
    <property type="entry name" value="Glyco_tranf_2_3"/>
    <property type="match status" value="1"/>
</dbReference>
<keyword evidence="2 6" id="KW-0328">Glycosyltransferase</keyword>
<evidence type="ECO:0000256" key="4">
    <source>
        <dbReference type="SAM" id="Phobius"/>
    </source>
</evidence>
<keyword evidence="4" id="KW-0812">Transmembrane</keyword>
<name>A0ABV3L5U6_9RHOB</name>
<comment type="caution">
    <text evidence="6">The sequence shown here is derived from an EMBL/GenBank/DDBJ whole genome shotgun (WGS) entry which is preliminary data.</text>
</comment>
<dbReference type="SUPFAM" id="SSF160246">
    <property type="entry name" value="EspE N-terminal domain-like"/>
    <property type="match status" value="1"/>
</dbReference>
<keyword evidence="3 6" id="KW-0808">Transferase</keyword>
<feature type="transmembrane region" description="Helical" evidence="4">
    <location>
        <begin position="190"/>
        <end position="212"/>
    </location>
</feature>
<dbReference type="SUPFAM" id="SSF53448">
    <property type="entry name" value="Nucleotide-diphospho-sugar transferases"/>
    <property type="match status" value="1"/>
</dbReference>
<dbReference type="Pfam" id="PF05157">
    <property type="entry name" value="MshEN"/>
    <property type="match status" value="1"/>
</dbReference>
<comment type="similarity">
    <text evidence="1">Belongs to the glycosyltransferase 2 family.</text>
</comment>
<dbReference type="EC" id="2.4.-.-" evidence="6"/>
<feature type="transmembrane region" description="Helical" evidence="4">
    <location>
        <begin position="553"/>
        <end position="577"/>
    </location>
</feature>
<dbReference type="PANTHER" id="PTHR43630">
    <property type="entry name" value="POLY-BETA-1,6-N-ACETYL-D-GLUCOSAMINE SYNTHASE"/>
    <property type="match status" value="1"/>
</dbReference>
<dbReference type="Proteomes" id="UP001553161">
    <property type="component" value="Unassembled WGS sequence"/>
</dbReference>
<keyword evidence="4" id="KW-1133">Transmembrane helix</keyword>
<feature type="domain" description="Type II secretion system protein GspE N-terminal" evidence="5">
    <location>
        <begin position="81"/>
        <end position="165"/>
    </location>
</feature>
<dbReference type="InterPro" id="IPR029044">
    <property type="entry name" value="Nucleotide-diphossugar_trans"/>
</dbReference>
<feature type="transmembrane region" description="Helical" evidence="4">
    <location>
        <begin position="512"/>
        <end position="533"/>
    </location>
</feature>
<dbReference type="Gene3D" id="3.90.550.10">
    <property type="entry name" value="Spore Coat Polysaccharide Biosynthesis Protein SpsA, Chain A"/>
    <property type="match status" value="1"/>
</dbReference>
<dbReference type="PANTHER" id="PTHR43630:SF1">
    <property type="entry name" value="POLY-BETA-1,6-N-ACETYL-D-GLUCOSAMINE SYNTHASE"/>
    <property type="match status" value="1"/>
</dbReference>
<evidence type="ECO:0000313" key="7">
    <source>
        <dbReference type="Proteomes" id="UP001553161"/>
    </source>
</evidence>
<proteinExistence type="inferred from homology"/>
<accession>A0ABV3L5U6</accession>
<keyword evidence="4" id="KW-0472">Membrane</keyword>
<protein>
    <submittedName>
        <fullName evidence="6">Glycosyltransferase</fullName>
        <ecNumber evidence="6">2.4.-.-</ecNumber>
    </submittedName>
</protein>
<organism evidence="6 7">
    <name type="scientific">Meridianimarinicoccus marinus</name>
    <dbReference type="NCBI Taxonomy" id="3231483"/>
    <lineage>
        <taxon>Bacteria</taxon>
        <taxon>Pseudomonadati</taxon>
        <taxon>Pseudomonadota</taxon>
        <taxon>Alphaproteobacteria</taxon>
        <taxon>Rhodobacterales</taxon>
        <taxon>Paracoccaceae</taxon>
        <taxon>Meridianimarinicoccus</taxon>
    </lineage>
</organism>
<keyword evidence="7" id="KW-1185">Reference proteome</keyword>
<evidence type="ECO:0000256" key="1">
    <source>
        <dbReference type="ARBA" id="ARBA00006739"/>
    </source>
</evidence>
<evidence type="ECO:0000256" key="3">
    <source>
        <dbReference type="ARBA" id="ARBA00022679"/>
    </source>
</evidence>
<feature type="transmembrane region" description="Helical" evidence="4">
    <location>
        <begin position="218"/>
        <end position="237"/>
    </location>
</feature>
<reference evidence="6 7" key="1">
    <citation type="submission" date="2024-07" db="EMBL/GenBank/DDBJ databases">
        <authorList>
            <person name="Kang M."/>
        </authorList>
    </citation>
    <scope>NUCLEOTIDE SEQUENCE [LARGE SCALE GENOMIC DNA]</scope>
    <source>
        <strain evidence="6 7">DFM31</strain>
    </source>
</reference>
<dbReference type="EMBL" id="JBFBVU010000005">
    <property type="protein sequence ID" value="MEV8466427.1"/>
    <property type="molecule type" value="Genomic_DNA"/>
</dbReference>
<dbReference type="InterPro" id="IPR007831">
    <property type="entry name" value="T2SS_GspE_N"/>
</dbReference>